<evidence type="ECO:0000256" key="9">
    <source>
        <dbReference type="ARBA" id="ARBA00048072"/>
    </source>
</evidence>
<evidence type="ECO:0000256" key="1">
    <source>
        <dbReference type="ARBA" id="ARBA00001946"/>
    </source>
</evidence>
<dbReference type="PANTHER" id="PTHR43650:SF1">
    <property type="entry name" value="PYROPHOSPHATE--FRUCTOSE 6-PHOSPHATE 1-PHOSPHOTRANSFERASE SUBUNIT BETA 2"/>
    <property type="match status" value="1"/>
</dbReference>
<comment type="cofactor">
    <cofactor evidence="1">
        <name>Mg(2+)</name>
        <dbReference type="ChEBI" id="CHEBI:18420"/>
    </cofactor>
</comment>
<dbReference type="Gene3D" id="3.40.50.460">
    <property type="entry name" value="Phosphofructokinase domain"/>
    <property type="match status" value="2"/>
</dbReference>
<proteinExistence type="predicted"/>
<name>A0A7S3NDA9_9SPIT</name>
<evidence type="ECO:0000259" key="10">
    <source>
        <dbReference type="Pfam" id="PF00365"/>
    </source>
</evidence>
<dbReference type="GO" id="GO:0005829">
    <property type="term" value="C:cytosol"/>
    <property type="evidence" value="ECO:0007669"/>
    <property type="project" value="TreeGrafter"/>
</dbReference>
<dbReference type="SUPFAM" id="SSF53784">
    <property type="entry name" value="Phosphofructokinase"/>
    <property type="match status" value="2"/>
</dbReference>
<evidence type="ECO:0000256" key="4">
    <source>
        <dbReference type="ARBA" id="ARBA00022679"/>
    </source>
</evidence>
<dbReference type="PANTHER" id="PTHR43650">
    <property type="entry name" value="PYROPHOSPHATE--FRUCTOSE 6-PHOSPHATE 1-PHOSPHOTRANSFERASE"/>
    <property type="match status" value="1"/>
</dbReference>
<reference evidence="11" key="1">
    <citation type="submission" date="2021-01" db="EMBL/GenBank/DDBJ databases">
        <authorList>
            <person name="Corre E."/>
            <person name="Pelletier E."/>
            <person name="Niang G."/>
            <person name="Scheremetjew M."/>
            <person name="Finn R."/>
            <person name="Kale V."/>
            <person name="Holt S."/>
            <person name="Cochrane G."/>
            <person name="Meng A."/>
            <person name="Brown T."/>
            <person name="Cohen L."/>
        </authorList>
    </citation>
    <scope>NUCLEOTIDE SEQUENCE</scope>
    <source>
        <strain evidence="11">FSP1.4</strain>
    </source>
</reference>
<dbReference type="GO" id="GO:0047334">
    <property type="term" value="F:diphosphate-fructose-6-phosphate 1-phosphotransferase activity"/>
    <property type="evidence" value="ECO:0007669"/>
    <property type="project" value="UniProtKB-EC"/>
</dbReference>
<keyword evidence="7" id="KW-0460">Magnesium</keyword>
<comment type="function">
    <text evidence="2">Catalyzes the phosphorylation of D-fructose 6-phosphate, the first committing step of glycolysis. Uses inorganic phosphate (PPi) as phosphoryl donor instead of ATP like common ATP-dependent phosphofructokinases (ATP-PFKs), which renders the reaction reversible, and can thus function both in glycolysis and gluconeogenesis. Consistently, PPi-PFK can replace the enzymes of both the forward (ATP-PFK) and reverse (fructose-bisphosphatase (FBPase)) reactions.</text>
</comment>
<evidence type="ECO:0000256" key="5">
    <source>
        <dbReference type="ARBA" id="ARBA00022723"/>
    </source>
</evidence>
<organism evidence="11">
    <name type="scientific">Euplotes harpa</name>
    <dbReference type="NCBI Taxonomy" id="151035"/>
    <lineage>
        <taxon>Eukaryota</taxon>
        <taxon>Sar</taxon>
        <taxon>Alveolata</taxon>
        <taxon>Ciliophora</taxon>
        <taxon>Intramacronucleata</taxon>
        <taxon>Spirotrichea</taxon>
        <taxon>Hypotrichia</taxon>
        <taxon>Euplotida</taxon>
        <taxon>Euplotidae</taxon>
        <taxon>Euplotes</taxon>
    </lineage>
</organism>
<dbReference type="InterPro" id="IPR000023">
    <property type="entry name" value="Phosphofructokinase_dom"/>
</dbReference>
<dbReference type="InterPro" id="IPR035966">
    <property type="entry name" value="PKF_sf"/>
</dbReference>
<evidence type="ECO:0000256" key="8">
    <source>
        <dbReference type="ARBA" id="ARBA00023152"/>
    </source>
</evidence>
<dbReference type="InterPro" id="IPR022953">
    <property type="entry name" value="ATP_PFK"/>
</dbReference>
<keyword evidence="8" id="KW-0324">Glycolysis</keyword>
<evidence type="ECO:0000256" key="6">
    <source>
        <dbReference type="ARBA" id="ARBA00022777"/>
    </source>
</evidence>
<dbReference type="GO" id="GO:0003872">
    <property type="term" value="F:6-phosphofructokinase activity"/>
    <property type="evidence" value="ECO:0007669"/>
    <property type="project" value="InterPro"/>
</dbReference>
<dbReference type="EMBL" id="HBII01026310">
    <property type="protein sequence ID" value="CAE0352073.1"/>
    <property type="molecule type" value="Transcribed_RNA"/>
</dbReference>
<accession>A0A7S3NDA9</accession>
<keyword evidence="6" id="KW-0418">Kinase</keyword>
<dbReference type="NCBIfam" id="NF005482">
    <property type="entry name" value="PRK07085.1"/>
    <property type="match status" value="1"/>
</dbReference>
<dbReference type="PRINTS" id="PR00476">
    <property type="entry name" value="PHFRCTKINASE"/>
</dbReference>
<protein>
    <recommendedName>
        <fullName evidence="10">Phosphofructokinase domain-containing protein</fullName>
    </recommendedName>
</protein>
<comment type="catalytic activity">
    <reaction evidence="9">
        <text>beta-D-fructose 6-phosphate + diphosphate = beta-D-fructose 1,6-bisphosphate + phosphate + H(+)</text>
        <dbReference type="Rhea" id="RHEA:13613"/>
        <dbReference type="ChEBI" id="CHEBI:15378"/>
        <dbReference type="ChEBI" id="CHEBI:32966"/>
        <dbReference type="ChEBI" id="CHEBI:33019"/>
        <dbReference type="ChEBI" id="CHEBI:43474"/>
        <dbReference type="ChEBI" id="CHEBI:57634"/>
        <dbReference type="EC" id="2.7.1.90"/>
    </reaction>
</comment>
<dbReference type="AlphaFoldDB" id="A0A7S3NDA9"/>
<feature type="domain" description="Phosphofructokinase" evidence="10">
    <location>
        <begin position="218"/>
        <end position="593"/>
    </location>
</feature>
<evidence type="ECO:0000313" key="11">
    <source>
        <dbReference type="EMBL" id="CAE0352073.1"/>
    </source>
</evidence>
<dbReference type="Gene3D" id="3.40.50.450">
    <property type="match status" value="1"/>
</dbReference>
<dbReference type="Pfam" id="PF00365">
    <property type="entry name" value="PFK"/>
    <property type="match status" value="1"/>
</dbReference>
<dbReference type="UniPathway" id="UPA00109">
    <property type="reaction ID" value="UER00182"/>
</dbReference>
<keyword evidence="5" id="KW-0479">Metal-binding</keyword>
<dbReference type="GO" id="GO:0046872">
    <property type="term" value="F:metal ion binding"/>
    <property type="evidence" value="ECO:0007669"/>
    <property type="project" value="UniProtKB-KW"/>
</dbReference>
<gene>
    <name evidence="11" type="ORF">EHAR0213_LOCUS10989</name>
</gene>
<sequence>MAINRNLQDQDPEKWIAAGCPLPTMMGVERRKGKNKPVITKYVVELDGAMFKAYERFKDRWALYDCYVSPGPIQLHDPSSIDVPFLVKNPDIELLEKETTERIEIDKNRDTADQYFAIGACNLSMTAKELMNAKIDIPTHLEEGSYTCAAIKKAEAKNLDVEQTLHEQYPNLWTNIYSSHFVEIIDKKNEKITHEIQDQEGVHKLNKQFGKKNLKHLKIGVCICGRQAPGMHNVIDGLLRFAKTHGYVQLIGFINGTLGLFKGDHITITEDNFKLFRNQGGCEFLGRSVDQIKTKEHQEATLETCKKLALDGLVLVGASHSLTDAAHLTDYFLREKIPTRIIGVPVTIYGNIGHGYVESSVGFDSASKLYSQLIGNMMTDAASAVKYWYLMRLMGGDPSHLAVESALQTGPNMVIISEQSAKDGETLHGIVNRICDLITLRHDEGKSFGTILIPDGLLAHLSHYNLLIQELNAGFAHCKTFEEIEELEHKLNTPEAASSEILSPWSLSVYNTLPDFIKKQLSITRIVHGSFELSQIQTEKLLSYLIEQELKSRRKAGKGKVPFSPVTHFFGYQGRGSLPSLFDCSLASTYGFTAGILIQNNLTGMCVTARGLASNPADWKVGGVPLISMMTKKNKSSVYGKDQVMVPSEEVDLNGGTYLKTKVKAKVWELNDRYINPGPMQLLGENSHRVNDTAFHGNKRYSEQVSVIKDLCNLLQRKCTFADDTGILTAAIACLKGIKDTI</sequence>
<dbReference type="Gene3D" id="1.10.10.480">
    <property type="entry name" value="Phosphofructokinase, domain 3"/>
    <property type="match status" value="1"/>
</dbReference>
<keyword evidence="4" id="KW-0808">Transferase</keyword>
<dbReference type="GO" id="GO:0009749">
    <property type="term" value="P:response to glucose"/>
    <property type="evidence" value="ECO:0007669"/>
    <property type="project" value="TreeGrafter"/>
</dbReference>
<evidence type="ECO:0000256" key="7">
    <source>
        <dbReference type="ARBA" id="ARBA00022842"/>
    </source>
</evidence>
<keyword evidence="3" id="KW-0963">Cytoplasm</keyword>
<evidence type="ECO:0000256" key="3">
    <source>
        <dbReference type="ARBA" id="ARBA00022490"/>
    </source>
</evidence>
<dbReference type="GO" id="GO:0006002">
    <property type="term" value="P:fructose 6-phosphate metabolic process"/>
    <property type="evidence" value="ECO:0007669"/>
    <property type="project" value="InterPro"/>
</dbReference>
<evidence type="ECO:0000256" key="2">
    <source>
        <dbReference type="ARBA" id="ARBA00003138"/>
    </source>
</evidence>